<evidence type="ECO:0000313" key="2">
    <source>
        <dbReference type="Proteomes" id="UP000824120"/>
    </source>
</evidence>
<accession>A0A9J5ZSD2</accession>
<dbReference type="EMBL" id="JACXVP010000003">
    <property type="protein sequence ID" value="KAG5614938.1"/>
    <property type="molecule type" value="Genomic_DNA"/>
</dbReference>
<organism evidence="1 2">
    <name type="scientific">Solanum commersonii</name>
    <name type="common">Commerson's wild potato</name>
    <name type="synonym">Commerson's nightshade</name>
    <dbReference type="NCBI Taxonomy" id="4109"/>
    <lineage>
        <taxon>Eukaryota</taxon>
        <taxon>Viridiplantae</taxon>
        <taxon>Streptophyta</taxon>
        <taxon>Embryophyta</taxon>
        <taxon>Tracheophyta</taxon>
        <taxon>Spermatophyta</taxon>
        <taxon>Magnoliopsida</taxon>
        <taxon>eudicotyledons</taxon>
        <taxon>Gunneridae</taxon>
        <taxon>Pentapetalae</taxon>
        <taxon>asterids</taxon>
        <taxon>lamiids</taxon>
        <taxon>Solanales</taxon>
        <taxon>Solanaceae</taxon>
        <taxon>Solanoideae</taxon>
        <taxon>Solaneae</taxon>
        <taxon>Solanum</taxon>
    </lineage>
</organism>
<evidence type="ECO:0000313" key="1">
    <source>
        <dbReference type="EMBL" id="KAG5614938.1"/>
    </source>
</evidence>
<comment type="caution">
    <text evidence="1">The sequence shown here is derived from an EMBL/GenBank/DDBJ whole genome shotgun (WGS) entry which is preliminary data.</text>
</comment>
<proteinExistence type="predicted"/>
<gene>
    <name evidence="1" type="ORF">H5410_014762</name>
</gene>
<dbReference type="AlphaFoldDB" id="A0A9J5ZSD2"/>
<sequence length="75" mass="8205">MGRLHLTSADLCVQSKGDAGKPRPTTTNMPLAVVAFLKRTFHVIYVQKSADADCHWPTTMLPSRCAHATADACRH</sequence>
<keyword evidence="2" id="KW-1185">Reference proteome</keyword>
<dbReference type="Proteomes" id="UP000824120">
    <property type="component" value="Chromosome 3"/>
</dbReference>
<protein>
    <submittedName>
        <fullName evidence="1">Uncharacterized protein</fullName>
    </submittedName>
</protein>
<reference evidence="1 2" key="1">
    <citation type="submission" date="2020-09" db="EMBL/GenBank/DDBJ databases">
        <title>De no assembly of potato wild relative species, Solanum commersonii.</title>
        <authorList>
            <person name="Cho K."/>
        </authorList>
    </citation>
    <scope>NUCLEOTIDE SEQUENCE [LARGE SCALE GENOMIC DNA]</scope>
    <source>
        <strain evidence="1">LZ3.2</strain>
        <tissue evidence="1">Leaf</tissue>
    </source>
</reference>
<name>A0A9J5ZSD2_SOLCO</name>